<evidence type="ECO:0000256" key="7">
    <source>
        <dbReference type="ARBA" id="ARBA00023146"/>
    </source>
</evidence>
<dbReference type="HAMAP" id="MF_00123">
    <property type="entry name" value="Arg_tRNA_synth"/>
    <property type="match status" value="1"/>
</dbReference>
<dbReference type="PANTHER" id="PTHR11956:SF5">
    <property type="entry name" value="ARGININE--TRNA LIGASE, CYTOPLASMIC"/>
    <property type="match status" value="1"/>
</dbReference>
<dbReference type="CDD" id="cd00671">
    <property type="entry name" value="ArgRS_core"/>
    <property type="match status" value="1"/>
</dbReference>
<dbReference type="PROSITE" id="PS00178">
    <property type="entry name" value="AA_TRNA_LIGASE_I"/>
    <property type="match status" value="1"/>
</dbReference>
<keyword evidence="14" id="KW-1185">Reference proteome</keyword>
<dbReference type="InterPro" id="IPR005148">
    <property type="entry name" value="Arg-tRNA-synth_N"/>
</dbReference>
<reference evidence="13" key="1">
    <citation type="submission" date="2023-09" db="EMBL/GenBank/DDBJ databases">
        <title>Genomes of two closely related lineages of the louse Polyplax serrata with different host specificities.</title>
        <authorList>
            <person name="Martinu J."/>
            <person name="Tarabai H."/>
            <person name="Stefka J."/>
            <person name="Hypsa V."/>
        </authorList>
    </citation>
    <scope>NUCLEOTIDE SEQUENCE [LARGE SCALE GENOMIC DNA]</scope>
    <source>
        <strain evidence="13">98ZLc_SE</strain>
    </source>
</reference>
<evidence type="ECO:0000256" key="3">
    <source>
        <dbReference type="ARBA" id="ARBA00022598"/>
    </source>
</evidence>
<sequence length="587" mass="68529">MKFIIKSLIVDAFKKMNYSNFIFNKVINNFKVDYTKNKKFGDFFTNISLVIAKVAKKNPMYVAKHMVVLLPKHIIIKTIEIAYPGFINFFISYNEKFNIIKKILEQSENYGKLSLGDGKKILIEFVSANPTGPLHVGHGRIAVFGSILSNLFELLGYRVIKEYYINDFGKQVDILLLSIWLIYLNLVGEHVTFPIGIYCNEYVKNIANYIYKKYGLKFKYSWNKIKGKWLSKKIIENEKEEVYIDFLIGITKTVLGNFYYEIFYKNSLFFIICNIKKDLSNFKIYYDNWISEYELLNSGVVQNIIEKLKKNNCTYISNGALWFKSTKFGDEKDRVLIRSNGSITYFASDIAYHIDKYNRGFDKIINIFGCDHHGYVGRIKSAMKSFNYNVDILNVLLIQFVVLYRDGKYVKLSKRNNYSVSLHDLYEELGNDVIRFFYIMRKSDQYIEFDLNLAKLRSNENPVYYIQYAYARICSVIRQVNKRKLCFDKDAGLLNLSLLNKAQELEIISFLNKYLDVIVSASKFYDPHRISCYLLDLSSKLHSYYNSVSLLCKEHALRNARLCLIKSVGQILKNGLDLLGISSPERM</sequence>
<organism evidence="13 14">
    <name type="scientific">Candidatus Legionella polyplacis</name>
    <dbReference type="NCBI Taxonomy" id="2005262"/>
    <lineage>
        <taxon>Bacteria</taxon>
        <taxon>Pseudomonadati</taxon>
        <taxon>Pseudomonadota</taxon>
        <taxon>Gammaproteobacteria</taxon>
        <taxon>Legionellales</taxon>
        <taxon>Legionellaceae</taxon>
        <taxon>Legionella</taxon>
    </lineage>
</organism>
<gene>
    <name evidence="9 13" type="primary">argS</name>
    <name evidence="13" type="ORF">RQL39_02425</name>
</gene>
<keyword evidence="6 9" id="KW-0648">Protein biosynthesis</keyword>
<feature type="short sequence motif" description="'HIGH' region" evidence="9">
    <location>
        <begin position="128"/>
        <end position="138"/>
    </location>
</feature>
<evidence type="ECO:0000256" key="1">
    <source>
        <dbReference type="ARBA" id="ARBA00005594"/>
    </source>
</evidence>
<dbReference type="SMART" id="SM01016">
    <property type="entry name" value="Arg_tRNA_synt_N"/>
    <property type="match status" value="1"/>
</dbReference>
<evidence type="ECO:0000256" key="5">
    <source>
        <dbReference type="ARBA" id="ARBA00022840"/>
    </source>
</evidence>
<dbReference type="SMART" id="SM00836">
    <property type="entry name" value="DALR_1"/>
    <property type="match status" value="1"/>
</dbReference>
<dbReference type="EMBL" id="CP135137">
    <property type="protein sequence ID" value="WWR11518.1"/>
    <property type="molecule type" value="Genomic_DNA"/>
</dbReference>
<dbReference type="SUPFAM" id="SSF52374">
    <property type="entry name" value="Nucleotidylyl transferase"/>
    <property type="match status" value="1"/>
</dbReference>
<evidence type="ECO:0000259" key="11">
    <source>
        <dbReference type="SMART" id="SM00836"/>
    </source>
</evidence>
<evidence type="ECO:0000256" key="4">
    <source>
        <dbReference type="ARBA" id="ARBA00022741"/>
    </source>
</evidence>
<dbReference type="Pfam" id="PF00750">
    <property type="entry name" value="tRNA-synt_1d"/>
    <property type="match status" value="1"/>
</dbReference>
<evidence type="ECO:0000313" key="14">
    <source>
        <dbReference type="Proteomes" id="UP001368618"/>
    </source>
</evidence>
<name>A0ABZ2GVP4_9GAMM</name>
<evidence type="ECO:0000256" key="8">
    <source>
        <dbReference type="ARBA" id="ARBA00049339"/>
    </source>
</evidence>
<comment type="similarity">
    <text evidence="1 9 10">Belongs to the class-I aminoacyl-tRNA synthetase family.</text>
</comment>
<keyword evidence="3 9" id="KW-0436">Ligase</keyword>
<accession>A0ABZ2GVP4</accession>
<dbReference type="Pfam" id="PF05746">
    <property type="entry name" value="DALR_1"/>
    <property type="match status" value="1"/>
</dbReference>
<protein>
    <recommendedName>
        <fullName evidence="9">Arginine--tRNA ligase</fullName>
        <ecNumber evidence="9">6.1.1.19</ecNumber>
    </recommendedName>
    <alternativeName>
        <fullName evidence="9">Arginyl-tRNA synthetase</fullName>
        <shortName evidence="9">ArgRS</shortName>
    </alternativeName>
</protein>
<dbReference type="GO" id="GO:0004814">
    <property type="term" value="F:arginine-tRNA ligase activity"/>
    <property type="evidence" value="ECO:0007669"/>
    <property type="project" value="UniProtKB-EC"/>
</dbReference>
<feature type="domain" description="DALR anticodon binding" evidence="11">
    <location>
        <begin position="466"/>
        <end position="587"/>
    </location>
</feature>
<dbReference type="InterPro" id="IPR001278">
    <property type="entry name" value="Arg-tRNA-ligase"/>
</dbReference>
<comment type="catalytic activity">
    <reaction evidence="8 9">
        <text>tRNA(Arg) + L-arginine + ATP = L-arginyl-tRNA(Arg) + AMP + diphosphate</text>
        <dbReference type="Rhea" id="RHEA:20301"/>
        <dbReference type="Rhea" id="RHEA-COMP:9658"/>
        <dbReference type="Rhea" id="RHEA-COMP:9673"/>
        <dbReference type="ChEBI" id="CHEBI:30616"/>
        <dbReference type="ChEBI" id="CHEBI:32682"/>
        <dbReference type="ChEBI" id="CHEBI:33019"/>
        <dbReference type="ChEBI" id="CHEBI:78442"/>
        <dbReference type="ChEBI" id="CHEBI:78513"/>
        <dbReference type="ChEBI" id="CHEBI:456215"/>
        <dbReference type="EC" id="6.1.1.19"/>
    </reaction>
</comment>
<dbReference type="EC" id="6.1.1.19" evidence="9"/>
<dbReference type="InterPro" id="IPR035684">
    <property type="entry name" value="ArgRS_core"/>
</dbReference>
<dbReference type="Gene3D" id="1.10.730.10">
    <property type="entry name" value="Isoleucyl-tRNA Synthetase, Domain 1"/>
    <property type="match status" value="1"/>
</dbReference>
<keyword evidence="2 9" id="KW-0963">Cytoplasm</keyword>
<dbReference type="InterPro" id="IPR008909">
    <property type="entry name" value="DALR_anticod-bd"/>
</dbReference>
<dbReference type="Pfam" id="PF03485">
    <property type="entry name" value="Arg_tRNA_synt_N"/>
    <property type="match status" value="1"/>
</dbReference>
<dbReference type="Gene3D" id="3.30.1360.70">
    <property type="entry name" value="Arginyl tRNA synthetase N-terminal domain"/>
    <property type="match status" value="1"/>
</dbReference>
<feature type="domain" description="Arginyl tRNA synthetase N-terminal" evidence="12">
    <location>
        <begin position="3"/>
        <end position="91"/>
    </location>
</feature>
<dbReference type="SUPFAM" id="SSF55190">
    <property type="entry name" value="Arginyl-tRNA synthetase (ArgRS), N-terminal 'additional' domain"/>
    <property type="match status" value="1"/>
</dbReference>
<comment type="subcellular location">
    <subcellularLocation>
        <location evidence="9">Cytoplasm</location>
    </subcellularLocation>
</comment>
<keyword evidence="5 9" id="KW-0067">ATP-binding</keyword>
<keyword evidence="4 9" id="KW-0547">Nucleotide-binding</keyword>
<dbReference type="InterPro" id="IPR014729">
    <property type="entry name" value="Rossmann-like_a/b/a_fold"/>
</dbReference>
<dbReference type="PANTHER" id="PTHR11956">
    <property type="entry name" value="ARGINYL-TRNA SYNTHETASE"/>
    <property type="match status" value="1"/>
</dbReference>
<evidence type="ECO:0000256" key="2">
    <source>
        <dbReference type="ARBA" id="ARBA00022490"/>
    </source>
</evidence>
<dbReference type="InterPro" id="IPR009080">
    <property type="entry name" value="tRNAsynth_Ia_anticodon-bd"/>
</dbReference>
<dbReference type="RefSeq" id="WP_338516092.1">
    <property type="nucleotide sequence ID" value="NZ_CP135137.1"/>
</dbReference>
<dbReference type="InterPro" id="IPR001412">
    <property type="entry name" value="aa-tRNA-synth_I_CS"/>
</dbReference>
<evidence type="ECO:0000256" key="10">
    <source>
        <dbReference type="RuleBase" id="RU363038"/>
    </source>
</evidence>
<proteinExistence type="inferred from homology"/>
<evidence type="ECO:0000259" key="12">
    <source>
        <dbReference type="SMART" id="SM01016"/>
    </source>
</evidence>
<dbReference type="SUPFAM" id="SSF47323">
    <property type="entry name" value="Anticodon-binding domain of a subclass of class I aminoacyl-tRNA synthetases"/>
    <property type="match status" value="1"/>
</dbReference>
<comment type="subunit">
    <text evidence="9">Monomer.</text>
</comment>
<keyword evidence="7 9" id="KW-0030">Aminoacyl-tRNA synthetase</keyword>
<dbReference type="Gene3D" id="3.40.50.620">
    <property type="entry name" value="HUPs"/>
    <property type="match status" value="1"/>
</dbReference>
<dbReference type="InterPro" id="IPR036695">
    <property type="entry name" value="Arg-tRNA-synth_N_sf"/>
</dbReference>
<evidence type="ECO:0000256" key="9">
    <source>
        <dbReference type="HAMAP-Rule" id="MF_00123"/>
    </source>
</evidence>
<dbReference type="PRINTS" id="PR01038">
    <property type="entry name" value="TRNASYNTHARG"/>
</dbReference>
<evidence type="ECO:0000256" key="6">
    <source>
        <dbReference type="ARBA" id="ARBA00022917"/>
    </source>
</evidence>
<dbReference type="Proteomes" id="UP001368618">
    <property type="component" value="Chromosome"/>
</dbReference>
<dbReference type="NCBIfam" id="TIGR00456">
    <property type="entry name" value="argS"/>
    <property type="match status" value="1"/>
</dbReference>
<evidence type="ECO:0000313" key="13">
    <source>
        <dbReference type="EMBL" id="WWR11518.1"/>
    </source>
</evidence>